<dbReference type="SUPFAM" id="SSF82199">
    <property type="entry name" value="SET domain"/>
    <property type="match status" value="1"/>
</dbReference>
<reference evidence="3" key="1">
    <citation type="submission" date="2020-06" db="EMBL/GenBank/DDBJ databases">
        <authorList>
            <consortium name="Plant Systems Biology data submission"/>
        </authorList>
    </citation>
    <scope>NUCLEOTIDE SEQUENCE</scope>
    <source>
        <strain evidence="3">D6</strain>
    </source>
</reference>
<organism evidence="3 4">
    <name type="scientific">Seminavis robusta</name>
    <dbReference type="NCBI Taxonomy" id="568900"/>
    <lineage>
        <taxon>Eukaryota</taxon>
        <taxon>Sar</taxon>
        <taxon>Stramenopiles</taxon>
        <taxon>Ochrophyta</taxon>
        <taxon>Bacillariophyta</taxon>
        <taxon>Bacillariophyceae</taxon>
        <taxon>Bacillariophycidae</taxon>
        <taxon>Naviculales</taxon>
        <taxon>Naviculaceae</taxon>
        <taxon>Seminavis</taxon>
    </lineage>
</organism>
<feature type="domain" description="SET" evidence="2">
    <location>
        <begin position="114"/>
        <end position="287"/>
    </location>
</feature>
<feature type="region of interest" description="Disordered" evidence="1">
    <location>
        <begin position="38"/>
        <end position="63"/>
    </location>
</feature>
<dbReference type="AlphaFoldDB" id="A0A9N8DNK9"/>
<dbReference type="OrthoDB" id="10672011at2759"/>
<name>A0A9N8DNK9_9STRA</name>
<comment type="caution">
    <text evidence="3">The sequence shown here is derived from an EMBL/GenBank/DDBJ whole genome shotgun (WGS) entry which is preliminary data.</text>
</comment>
<evidence type="ECO:0000313" key="3">
    <source>
        <dbReference type="EMBL" id="CAB9503881.1"/>
    </source>
</evidence>
<dbReference type="InterPro" id="IPR046341">
    <property type="entry name" value="SET_dom_sf"/>
</dbReference>
<keyword evidence="4" id="KW-1185">Reference proteome</keyword>
<proteinExistence type="predicted"/>
<dbReference type="Proteomes" id="UP001153069">
    <property type="component" value="Unassembled WGS sequence"/>
</dbReference>
<dbReference type="Gene3D" id="2.170.270.10">
    <property type="entry name" value="SET domain"/>
    <property type="match status" value="1"/>
</dbReference>
<evidence type="ECO:0000313" key="4">
    <source>
        <dbReference type="Proteomes" id="UP001153069"/>
    </source>
</evidence>
<evidence type="ECO:0000259" key="2">
    <source>
        <dbReference type="PROSITE" id="PS50280"/>
    </source>
</evidence>
<dbReference type="PROSITE" id="PS50280">
    <property type="entry name" value="SET"/>
    <property type="match status" value="1"/>
</dbReference>
<protein>
    <recommendedName>
        <fullName evidence="2">SET domain-containing protein</fullName>
    </recommendedName>
</protein>
<gene>
    <name evidence="3" type="ORF">SEMRO_179_G078350.1</name>
</gene>
<dbReference type="EMBL" id="CAICTM010000178">
    <property type="protein sequence ID" value="CAB9503881.1"/>
    <property type="molecule type" value="Genomic_DNA"/>
</dbReference>
<evidence type="ECO:0000256" key="1">
    <source>
        <dbReference type="SAM" id="MobiDB-lite"/>
    </source>
</evidence>
<accession>A0A9N8DNK9</accession>
<dbReference type="InterPro" id="IPR001214">
    <property type="entry name" value="SET_dom"/>
</dbReference>
<sequence length="347" mass="38470">MKLLQQRHTSVAKCCFLLSFIATRITGFLIGYSSLLGNQRSSQPSRRQPRFSKDALFRDDDDGTSPRIDPFLALAMEESLVKIQILMATTTETANPKSYYGLSSWKKLWKDCCELVQVDQSTVPNAGLGLLANTNLEEGTVVSFYPVHGIGMDHTSTGGTTAAIASTNDVDQDFFDTQQDQDGRNYRQCLLRPLTGYSTTIRGKEKLFIDVNPHRSVHPGWTSHCVNDGATILPQPQGYQEEQVLTYYEQSLQKQNCVQIPFGPVPLMATVTTRAVDAGEELFTCYGAAYWLPVVGDPNHVPKLLASPGILKSIDHSACLTRESIQKVSARYDKEWAGIEESFLAAF</sequence>